<dbReference type="OrthoDB" id="6077919at2759"/>
<dbReference type="Gene3D" id="3.30.160.60">
    <property type="entry name" value="Classic Zinc Finger"/>
    <property type="match status" value="2"/>
</dbReference>
<keyword evidence="8" id="KW-0804">Transcription</keyword>
<evidence type="ECO:0000256" key="8">
    <source>
        <dbReference type="ARBA" id="ARBA00023163"/>
    </source>
</evidence>
<dbReference type="InterPro" id="IPR036236">
    <property type="entry name" value="Znf_C2H2_sf"/>
</dbReference>
<dbReference type="PROSITE" id="PS00028">
    <property type="entry name" value="ZINC_FINGER_C2H2_1"/>
    <property type="match status" value="2"/>
</dbReference>
<dbReference type="AlphaFoldDB" id="A0A1G4K786"/>
<gene>
    <name evidence="13" type="ORF">LAMI_0G00716G</name>
</gene>
<dbReference type="GO" id="GO:0000981">
    <property type="term" value="F:DNA-binding transcription factor activity, RNA polymerase II-specific"/>
    <property type="evidence" value="ECO:0007669"/>
    <property type="project" value="TreeGrafter"/>
</dbReference>
<evidence type="ECO:0000256" key="7">
    <source>
        <dbReference type="ARBA" id="ARBA00023125"/>
    </source>
</evidence>
<evidence type="ECO:0000256" key="6">
    <source>
        <dbReference type="ARBA" id="ARBA00023015"/>
    </source>
</evidence>
<evidence type="ECO:0000256" key="9">
    <source>
        <dbReference type="ARBA" id="ARBA00023242"/>
    </source>
</evidence>
<feature type="region of interest" description="Disordered" evidence="11">
    <location>
        <begin position="255"/>
        <end position="294"/>
    </location>
</feature>
<dbReference type="GO" id="GO:0000785">
    <property type="term" value="C:chromatin"/>
    <property type="evidence" value="ECO:0007669"/>
    <property type="project" value="TreeGrafter"/>
</dbReference>
<dbReference type="EMBL" id="LT598469">
    <property type="protein sequence ID" value="SCU99774.1"/>
    <property type="molecule type" value="Genomic_DNA"/>
</dbReference>
<evidence type="ECO:0000313" key="13">
    <source>
        <dbReference type="EMBL" id="SCU99774.1"/>
    </source>
</evidence>
<dbReference type="PANTHER" id="PTHR14003:SF20">
    <property type="entry name" value="FINGER DOMAIN PROTEIN, PUTATIVE (AFU_ORTHOLOGUE AFUA_4G10380)-RELATED"/>
    <property type="match status" value="1"/>
</dbReference>
<dbReference type="Pfam" id="PF00096">
    <property type="entry name" value="zf-C2H2"/>
    <property type="match status" value="2"/>
</dbReference>
<dbReference type="SUPFAM" id="SSF57667">
    <property type="entry name" value="beta-beta-alpha zinc fingers"/>
    <property type="match status" value="1"/>
</dbReference>
<dbReference type="Proteomes" id="UP000191024">
    <property type="component" value="Chromosome G"/>
</dbReference>
<comment type="subcellular location">
    <subcellularLocation>
        <location evidence="1">Nucleus</location>
    </subcellularLocation>
</comment>
<feature type="compositionally biased region" description="Basic residues" evidence="11">
    <location>
        <begin position="53"/>
        <end position="65"/>
    </location>
</feature>
<keyword evidence="14" id="KW-1185">Reference proteome</keyword>
<sequence length="407" mass="43827">MHRSPLQPCVCRPARACTETCACSGRRPKTAENAGLHTTTPHGAGSAPTLRPRIARGNRKPRRQRTWRFRICASRRCGPVCAAPPRAAREPSTRGPTSSAIDNRAGERSKTYKTSAVPRPRECTTQLARSKGLFNAREPTAACSPERRTDPQTQMAPVFRFRRPPLQFSSSEEALALTPTDELADVASGLLYTGGLGGLGADPLMFVHRGSVAAGSLHTGAAAPAAAPPTPVEAPGSTASAFPFALFDDEFAARAADPPDTHADGRAGALGAASPAAPSESPEPPSPPVAKTTRSRASFKYECPECGKKFQRPSSLQTHKNIHTGKRPYACPFEDCGKVFNVRSNMLRHYKLHFKAHDAPDEVPHEVPHDAPLRLAPCLAPCLAHAHRPHPDKHQHYQHPQALRSIT</sequence>
<evidence type="ECO:0000256" key="5">
    <source>
        <dbReference type="ARBA" id="ARBA00022833"/>
    </source>
</evidence>
<keyword evidence="2" id="KW-0479">Metal-binding</keyword>
<dbReference type="InterPro" id="IPR013087">
    <property type="entry name" value="Znf_C2H2_type"/>
</dbReference>
<dbReference type="GO" id="GO:0005667">
    <property type="term" value="C:transcription regulator complex"/>
    <property type="evidence" value="ECO:0007669"/>
    <property type="project" value="TreeGrafter"/>
</dbReference>
<evidence type="ECO:0000256" key="1">
    <source>
        <dbReference type="ARBA" id="ARBA00004123"/>
    </source>
</evidence>
<evidence type="ECO:0000256" key="10">
    <source>
        <dbReference type="PROSITE-ProRule" id="PRU00042"/>
    </source>
</evidence>
<evidence type="ECO:0000259" key="12">
    <source>
        <dbReference type="PROSITE" id="PS50157"/>
    </source>
</evidence>
<dbReference type="FunFam" id="3.30.160.60:FF:001228">
    <property type="entry name" value="Zinc finger protein 236"/>
    <property type="match status" value="1"/>
</dbReference>
<keyword evidence="3" id="KW-0677">Repeat</keyword>
<reference evidence="13 14" key="1">
    <citation type="submission" date="2016-03" db="EMBL/GenBank/DDBJ databases">
        <authorList>
            <person name="Devillers H."/>
        </authorList>
    </citation>
    <scope>NUCLEOTIDE SEQUENCE [LARGE SCALE GENOMIC DNA]</scope>
    <source>
        <strain evidence="13">CBS 11717</strain>
    </source>
</reference>
<feature type="domain" description="C2H2-type" evidence="12">
    <location>
        <begin position="329"/>
        <end position="358"/>
    </location>
</feature>
<dbReference type="GO" id="GO:0000978">
    <property type="term" value="F:RNA polymerase II cis-regulatory region sequence-specific DNA binding"/>
    <property type="evidence" value="ECO:0007669"/>
    <property type="project" value="TreeGrafter"/>
</dbReference>
<keyword evidence="5" id="KW-0862">Zinc</keyword>
<evidence type="ECO:0000256" key="11">
    <source>
        <dbReference type="SAM" id="MobiDB-lite"/>
    </source>
</evidence>
<feature type="region of interest" description="Disordered" evidence="11">
    <location>
        <begin position="28"/>
        <end position="65"/>
    </location>
</feature>
<dbReference type="GO" id="GO:0005634">
    <property type="term" value="C:nucleus"/>
    <property type="evidence" value="ECO:0007669"/>
    <property type="project" value="UniProtKB-SubCell"/>
</dbReference>
<evidence type="ECO:0000256" key="4">
    <source>
        <dbReference type="ARBA" id="ARBA00022771"/>
    </source>
</evidence>
<keyword evidence="4 10" id="KW-0863">Zinc-finger</keyword>
<protein>
    <submittedName>
        <fullName evidence="13">LAMI_0G00716g1_1</fullName>
    </submittedName>
</protein>
<name>A0A1G4K786_9SACH</name>
<accession>A0A1G4K786</accession>
<dbReference type="GO" id="GO:0008270">
    <property type="term" value="F:zinc ion binding"/>
    <property type="evidence" value="ECO:0007669"/>
    <property type="project" value="UniProtKB-KW"/>
</dbReference>
<evidence type="ECO:0000313" key="14">
    <source>
        <dbReference type="Proteomes" id="UP000191024"/>
    </source>
</evidence>
<keyword evidence="6" id="KW-0805">Transcription regulation</keyword>
<dbReference type="PROSITE" id="PS50157">
    <property type="entry name" value="ZINC_FINGER_C2H2_2"/>
    <property type="match status" value="2"/>
</dbReference>
<keyword evidence="7" id="KW-0238">DNA-binding</keyword>
<feature type="domain" description="C2H2-type" evidence="12">
    <location>
        <begin position="301"/>
        <end position="328"/>
    </location>
</feature>
<evidence type="ECO:0000256" key="3">
    <source>
        <dbReference type="ARBA" id="ARBA00022737"/>
    </source>
</evidence>
<proteinExistence type="predicted"/>
<evidence type="ECO:0000256" key="2">
    <source>
        <dbReference type="ARBA" id="ARBA00022723"/>
    </source>
</evidence>
<keyword evidence="9" id="KW-0539">Nucleus</keyword>
<dbReference type="SMART" id="SM00355">
    <property type="entry name" value="ZnF_C2H2"/>
    <property type="match status" value="2"/>
</dbReference>
<organism evidence="13 14">
    <name type="scientific">Lachancea mirantina</name>
    <dbReference type="NCBI Taxonomy" id="1230905"/>
    <lineage>
        <taxon>Eukaryota</taxon>
        <taxon>Fungi</taxon>
        <taxon>Dikarya</taxon>
        <taxon>Ascomycota</taxon>
        <taxon>Saccharomycotina</taxon>
        <taxon>Saccharomycetes</taxon>
        <taxon>Saccharomycetales</taxon>
        <taxon>Saccharomycetaceae</taxon>
        <taxon>Lachancea</taxon>
    </lineage>
</organism>
<dbReference type="STRING" id="1230905.A0A1G4K786"/>
<dbReference type="PANTHER" id="PTHR14003">
    <property type="entry name" value="TRANSCRIPTIONAL REPRESSOR PROTEIN YY"/>
    <property type="match status" value="1"/>
</dbReference>
<feature type="region of interest" description="Disordered" evidence="11">
    <location>
        <begin position="83"/>
        <end position="121"/>
    </location>
</feature>